<dbReference type="InterPro" id="IPR013022">
    <property type="entry name" value="Xyl_isomerase-like_TIM-brl"/>
</dbReference>
<organism evidence="2 3">
    <name type="scientific">Rhizodiscina lignyota</name>
    <dbReference type="NCBI Taxonomy" id="1504668"/>
    <lineage>
        <taxon>Eukaryota</taxon>
        <taxon>Fungi</taxon>
        <taxon>Dikarya</taxon>
        <taxon>Ascomycota</taxon>
        <taxon>Pezizomycotina</taxon>
        <taxon>Dothideomycetes</taxon>
        <taxon>Pleosporomycetidae</taxon>
        <taxon>Aulographales</taxon>
        <taxon>Rhizodiscinaceae</taxon>
        <taxon>Rhizodiscina</taxon>
    </lineage>
</organism>
<keyword evidence="3" id="KW-1185">Reference proteome</keyword>
<dbReference type="Gene3D" id="3.20.20.150">
    <property type="entry name" value="Divalent-metal-dependent TIM barrel enzymes"/>
    <property type="match status" value="1"/>
</dbReference>
<dbReference type="Pfam" id="PF01261">
    <property type="entry name" value="AP_endonuc_2"/>
    <property type="match status" value="1"/>
</dbReference>
<proteinExistence type="predicted"/>
<dbReference type="EMBL" id="ML978127">
    <property type="protein sequence ID" value="KAF2098257.1"/>
    <property type="molecule type" value="Genomic_DNA"/>
</dbReference>
<sequence>MGGYKFLMRYYHVSDDIRLPASGISESDRPEDAAPFSIPSCSTRTTQRIKSKLFATMSTTHLKVAASVSIGVQLIPGGFIPLDEKIAALAQAGFEGIDVYMWDLIPYTEQSFNCKLSVRDVFDFNFTEGDWKLLFQAAERVHTLCTSHGLQVVSAVALFEAEGWPKGSEQATTARENLRQWSLLMKVMGTNMLVVAANASPSAQTNLDSVAEDLGELADILQSSGQRIAFEFVCWSTAAPTWSTAWEVVRKANRPNLGLCIDTFHIAAVEWADPTTASGQLEEPNVVANFSMSLKRLTEAVSPDKIFSVQLGDAYKLPSPAEPEKLKWPPRLYWAAAWRTKPSIGGGFLPVDQVTDAILKTGFVGPISIETFDGGKDGQTPPAGSAVEQAKLLSESWDKSVPARPEL</sequence>
<protein>
    <submittedName>
        <fullName evidence="2">Xylose isomerase-like protein</fullName>
    </submittedName>
</protein>
<dbReference type="InterPro" id="IPR050312">
    <property type="entry name" value="IolE/XylAMocC-like"/>
</dbReference>
<comment type="caution">
    <text evidence="2">The sequence shown here is derived from an EMBL/GenBank/DDBJ whole genome shotgun (WGS) entry which is preliminary data.</text>
</comment>
<feature type="domain" description="Xylose isomerase-like TIM barrel" evidence="1">
    <location>
        <begin position="86"/>
        <end position="393"/>
    </location>
</feature>
<evidence type="ECO:0000313" key="3">
    <source>
        <dbReference type="Proteomes" id="UP000799772"/>
    </source>
</evidence>
<dbReference type="PANTHER" id="PTHR12110">
    <property type="entry name" value="HYDROXYPYRUVATE ISOMERASE"/>
    <property type="match status" value="1"/>
</dbReference>
<evidence type="ECO:0000259" key="1">
    <source>
        <dbReference type="Pfam" id="PF01261"/>
    </source>
</evidence>
<reference evidence="2" key="1">
    <citation type="journal article" date="2020" name="Stud. Mycol.">
        <title>101 Dothideomycetes genomes: a test case for predicting lifestyles and emergence of pathogens.</title>
        <authorList>
            <person name="Haridas S."/>
            <person name="Albert R."/>
            <person name="Binder M."/>
            <person name="Bloem J."/>
            <person name="Labutti K."/>
            <person name="Salamov A."/>
            <person name="Andreopoulos B."/>
            <person name="Baker S."/>
            <person name="Barry K."/>
            <person name="Bills G."/>
            <person name="Bluhm B."/>
            <person name="Cannon C."/>
            <person name="Castanera R."/>
            <person name="Culley D."/>
            <person name="Daum C."/>
            <person name="Ezra D."/>
            <person name="Gonzalez J."/>
            <person name="Henrissat B."/>
            <person name="Kuo A."/>
            <person name="Liang C."/>
            <person name="Lipzen A."/>
            <person name="Lutzoni F."/>
            <person name="Magnuson J."/>
            <person name="Mondo S."/>
            <person name="Nolan M."/>
            <person name="Ohm R."/>
            <person name="Pangilinan J."/>
            <person name="Park H.-J."/>
            <person name="Ramirez L."/>
            <person name="Alfaro M."/>
            <person name="Sun H."/>
            <person name="Tritt A."/>
            <person name="Yoshinaga Y."/>
            <person name="Zwiers L.-H."/>
            <person name="Turgeon B."/>
            <person name="Goodwin S."/>
            <person name="Spatafora J."/>
            <person name="Crous P."/>
            <person name="Grigoriev I."/>
        </authorList>
    </citation>
    <scope>NUCLEOTIDE SEQUENCE</scope>
    <source>
        <strain evidence="2">CBS 133067</strain>
    </source>
</reference>
<keyword evidence="2" id="KW-0413">Isomerase</keyword>
<dbReference type="Proteomes" id="UP000799772">
    <property type="component" value="Unassembled WGS sequence"/>
</dbReference>
<gene>
    <name evidence="2" type="ORF">NA57DRAFT_57417</name>
</gene>
<dbReference type="InterPro" id="IPR036237">
    <property type="entry name" value="Xyl_isomerase-like_sf"/>
</dbReference>
<name>A0A9P4IEM8_9PEZI</name>
<dbReference type="SUPFAM" id="SSF51658">
    <property type="entry name" value="Xylose isomerase-like"/>
    <property type="match status" value="1"/>
</dbReference>
<dbReference type="AlphaFoldDB" id="A0A9P4IEM8"/>
<evidence type="ECO:0000313" key="2">
    <source>
        <dbReference type="EMBL" id="KAF2098257.1"/>
    </source>
</evidence>
<dbReference type="GO" id="GO:0016853">
    <property type="term" value="F:isomerase activity"/>
    <property type="evidence" value="ECO:0007669"/>
    <property type="project" value="UniProtKB-KW"/>
</dbReference>
<dbReference type="OrthoDB" id="5360893at2759"/>
<dbReference type="PANTHER" id="PTHR12110:SF56">
    <property type="entry name" value="DEHYDRATASE, PUTATIVE (AFU_ORTHOLOGUE AFUA_6G08740)-RELATED"/>
    <property type="match status" value="1"/>
</dbReference>
<accession>A0A9P4IEM8</accession>